<feature type="transmembrane region" description="Helical" evidence="2">
    <location>
        <begin position="137"/>
        <end position="158"/>
    </location>
</feature>
<dbReference type="EMBL" id="JXTB01001165">
    <property type="protein sequence ID" value="PON31287.1"/>
    <property type="molecule type" value="Genomic_DNA"/>
</dbReference>
<keyword evidence="5" id="KW-1185">Reference proteome</keyword>
<sequence>ESEVVTGSSSIDFPPALHDDHDDVCVDINLNEETNTSTLPDDGGGHYLMMEYNNIANLVKTKNLESLHQFGGVQGIAEALNTNLEAGDPSGEEDLRSHSSYNIATMSPSYFLLIAPVLSTGFGMREEGPRTGCYEEFFIMVVIIVLVLAPTLRDFWLLKRPQIFKRKPVPLEQEYIEVVRGNRSQEVSISSVVVGDIVVLKTRCLVPADGLFIRGELLVVHDDLASTADEEAPFLFQGSTVTNGMGRMLVTSVGKDTAHLAS</sequence>
<feature type="non-terminal residue" evidence="4">
    <location>
        <position position="1"/>
    </location>
</feature>
<feature type="domain" description="P-type ATPase A" evidence="3">
    <location>
        <begin position="172"/>
        <end position="257"/>
    </location>
</feature>
<evidence type="ECO:0000313" key="4">
    <source>
        <dbReference type="EMBL" id="PON31287.1"/>
    </source>
</evidence>
<dbReference type="SUPFAM" id="SSF81653">
    <property type="entry name" value="Calcium ATPase, transduction domain A"/>
    <property type="match status" value="1"/>
</dbReference>
<dbReference type="GO" id="GO:0005388">
    <property type="term" value="F:P-type calcium transporter activity"/>
    <property type="evidence" value="ECO:0007669"/>
    <property type="project" value="TreeGrafter"/>
</dbReference>
<evidence type="ECO:0000256" key="2">
    <source>
        <dbReference type="SAM" id="Phobius"/>
    </source>
</evidence>
<dbReference type="OrthoDB" id="116380at2759"/>
<dbReference type="Proteomes" id="UP000237105">
    <property type="component" value="Unassembled WGS sequence"/>
</dbReference>
<dbReference type="AlphaFoldDB" id="A0A2P5A416"/>
<keyword evidence="2" id="KW-0812">Transmembrane</keyword>
<dbReference type="STRING" id="3476.A0A2P5A416"/>
<evidence type="ECO:0000256" key="1">
    <source>
        <dbReference type="ARBA" id="ARBA00022842"/>
    </source>
</evidence>
<dbReference type="PANTHER" id="PTHR24093:SF470">
    <property type="entry name" value="CALCIUM-TRANSPORTING ATPASE 12, PLASMA MEMBRANE-TYPE-LIKE"/>
    <property type="match status" value="1"/>
</dbReference>
<protein>
    <submittedName>
        <fullName evidence="4">P-type ATPase, A domain containing protein</fullName>
    </submittedName>
</protein>
<dbReference type="Gene3D" id="2.70.150.10">
    <property type="entry name" value="Calcium-transporting ATPase, cytoplasmic transduction domain A"/>
    <property type="match status" value="1"/>
</dbReference>
<reference evidence="5" key="1">
    <citation type="submission" date="2016-06" db="EMBL/GenBank/DDBJ databases">
        <title>Parallel loss of symbiosis genes in relatives of nitrogen-fixing non-legume Parasponia.</title>
        <authorList>
            <person name="Van Velzen R."/>
            <person name="Holmer R."/>
            <person name="Bu F."/>
            <person name="Rutten L."/>
            <person name="Van Zeijl A."/>
            <person name="Liu W."/>
            <person name="Santuari L."/>
            <person name="Cao Q."/>
            <person name="Sharma T."/>
            <person name="Shen D."/>
            <person name="Roswanjaya Y."/>
            <person name="Wardhani T."/>
            <person name="Kalhor M.S."/>
            <person name="Jansen J."/>
            <person name="Van den Hoogen J."/>
            <person name="Gungor B."/>
            <person name="Hartog M."/>
            <person name="Hontelez J."/>
            <person name="Verver J."/>
            <person name="Yang W.-C."/>
            <person name="Schijlen E."/>
            <person name="Repin R."/>
            <person name="Schilthuizen M."/>
            <person name="Schranz E."/>
            <person name="Heidstra R."/>
            <person name="Miyata K."/>
            <person name="Fedorova E."/>
            <person name="Kohlen W."/>
            <person name="Bisseling T."/>
            <person name="Smit S."/>
            <person name="Geurts R."/>
        </authorList>
    </citation>
    <scope>NUCLEOTIDE SEQUENCE [LARGE SCALE GENOMIC DNA]</scope>
    <source>
        <strain evidence="5">cv. WU1-14</strain>
    </source>
</reference>
<evidence type="ECO:0000259" key="3">
    <source>
        <dbReference type="Pfam" id="PF00122"/>
    </source>
</evidence>
<keyword evidence="2" id="KW-1133">Transmembrane helix</keyword>
<dbReference type="InterPro" id="IPR059000">
    <property type="entry name" value="ATPase_P-type_domA"/>
</dbReference>
<name>A0A2P5A416_PARAD</name>
<dbReference type="GO" id="GO:0005886">
    <property type="term" value="C:plasma membrane"/>
    <property type="evidence" value="ECO:0007669"/>
    <property type="project" value="TreeGrafter"/>
</dbReference>
<proteinExistence type="predicted"/>
<evidence type="ECO:0000313" key="5">
    <source>
        <dbReference type="Proteomes" id="UP000237105"/>
    </source>
</evidence>
<feature type="transmembrane region" description="Helical" evidence="2">
    <location>
        <begin position="103"/>
        <end position="125"/>
    </location>
</feature>
<dbReference type="InterPro" id="IPR008250">
    <property type="entry name" value="ATPase_P-typ_transduc_dom_A_sf"/>
</dbReference>
<organism evidence="4 5">
    <name type="scientific">Parasponia andersonii</name>
    <name type="common">Sponia andersonii</name>
    <dbReference type="NCBI Taxonomy" id="3476"/>
    <lineage>
        <taxon>Eukaryota</taxon>
        <taxon>Viridiplantae</taxon>
        <taxon>Streptophyta</taxon>
        <taxon>Embryophyta</taxon>
        <taxon>Tracheophyta</taxon>
        <taxon>Spermatophyta</taxon>
        <taxon>Magnoliopsida</taxon>
        <taxon>eudicotyledons</taxon>
        <taxon>Gunneridae</taxon>
        <taxon>Pentapetalae</taxon>
        <taxon>rosids</taxon>
        <taxon>fabids</taxon>
        <taxon>Rosales</taxon>
        <taxon>Cannabaceae</taxon>
        <taxon>Parasponia</taxon>
    </lineage>
</organism>
<dbReference type="Pfam" id="PF00122">
    <property type="entry name" value="E1-E2_ATPase"/>
    <property type="match status" value="1"/>
</dbReference>
<keyword evidence="2" id="KW-0472">Membrane</keyword>
<dbReference type="PANTHER" id="PTHR24093">
    <property type="entry name" value="CATION TRANSPORTING ATPASE"/>
    <property type="match status" value="1"/>
</dbReference>
<comment type="caution">
    <text evidence="4">The sequence shown here is derived from an EMBL/GenBank/DDBJ whole genome shotgun (WGS) entry which is preliminary data.</text>
</comment>
<keyword evidence="1" id="KW-0460">Magnesium</keyword>
<gene>
    <name evidence="4" type="ORF">PanWU01x14_371000</name>
</gene>
<accession>A0A2P5A416</accession>